<feature type="signal peptide" evidence="1">
    <location>
        <begin position="1"/>
        <end position="22"/>
    </location>
</feature>
<name>A0A3G6M6Q9_CHRCU</name>
<evidence type="ECO:0000313" key="2">
    <source>
        <dbReference type="EMBL" id="AZA50587.1"/>
    </source>
</evidence>
<dbReference type="EMBL" id="CP033920">
    <property type="protein sequence ID" value="AZA50587.1"/>
    <property type="molecule type" value="Genomic_DNA"/>
</dbReference>
<keyword evidence="3" id="KW-1185">Reference proteome</keyword>
<feature type="chain" id="PRO_5018213004" description="YD repeat-containing protein" evidence="1">
    <location>
        <begin position="23"/>
        <end position="1089"/>
    </location>
</feature>
<dbReference type="AlphaFoldDB" id="A0A3G6M6Q9"/>
<dbReference type="Proteomes" id="UP000273270">
    <property type="component" value="Chromosome"/>
</dbReference>
<dbReference type="OrthoDB" id="9814627at2"/>
<proteinExistence type="predicted"/>
<organism evidence="2 3">
    <name type="scientific">Chryseobacterium carnipullorum</name>
    <dbReference type="NCBI Taxonomy" id="1124835"/>
    <lineage>
        <taxon>Bacteria</taxon>
        <taxon>Pseudomonadati</taxon>
        <taxon>Bacteroidota</taxon>
        <taxon>Flavobacteriia</taxon>
        <taxon>Flavobacteriales</taxon>
        <taxon>Weeksellaceae</taxon>
        <taxon>Chryseobacterium group</taxon>
        <taxon>Chryseobacterium</taxon>
    </lineage>
</organism>
<evidence type="ECO:0000313" key="3">
    <source>
        <dbReference type="Proteomes" id="UP000273270"/>
    </source>
</evidence>
<evidence type="ECO:0008006" key="4">
    <source>
        <dbReference type="Google" id="ProtNLM"/>
    </source>
</evidence>
<accession>A0A3G6M6Q9</accession>
<protein>
    <recommendedName>
        <fullName evidence="4">YD repeat-containing protein</fullName>
    </recommendedName>
</protein>
<evidence type="ECO:0000256" key="1">
    <source>
        <dbReference type="SAM" id="SignalP"/>
    </source>
</evidence>
<dbReference type="RefSeq" id="WP_123881362.1">
    <property type="nucleotide sequence ID" value="NZ_CP033920.1"/>
</dbReference>
<keyword evidence="1" id="KW-0732">Signal</keyword>
<gene>
    <name evidence="2" type="ORF">EG346_21460</name>
</gene>
<dbReference type="KEGG" id="ccau:EG346_21460"/>
<sequence>MKKTLTLAGIILSALWYSQSNNQDYTTNTNDAGKHIPKISPTTPESFKFSQYGNIPIGLFTGAPNINIPITELSVSGTSVPISLNYSSNGINVDEMNGAVGLGWTFISGGVITRTIRDKPDEESNYNSGDVPLLENSSAQMTEYLKFCEVDNFDSEPDLYTANFAGNHVKFLISKTGNIFMIDQKDYKIKRNDGGNLFSIILDNGVRYNFNAVEHILNRTLNVGGHQPPSQYPQSWYLTSVVTTGGQTLTLEYQDVSYTNTLSQSQSMSYTTGPQQKYGDIGSGPNGGNSCPLINYILPQDNIGLIADSEQEVSGKQIKKIYDSDNNSIIFTYSTQNKDYSKLTGIKKYHNDLVTEDFTFNYLATNSLRLFLTEIRNNKTQSSHKFAYYNPENFPARLSFSRDMWGYYNGKSNSNLVPQIFNSGNTSAPQYNGADQSIEPGVGYYGLLKNITYPTGGNTLLNYENHKKKDNVLVPATKANIGISVFNPLGTYESKKETIITPQKTGLVQIGLSSYLYSYGTCKNSPTLQTGKQKASVEVVDQAGNFLTLSEYSPLYNTYFPLGTSTEASVNTSKKVFVNVEKNQTVKVVLTSLFACADSYASITYYNKDDETVMQDVLLGGYRISSTVDASTDGLPITRKYNYVNDSGEYSIHQTREPLFKENRTAGSVCVGGALTSVAPIILNYTAITSSNIGRLFSFNPNIFYDTVEEQIEGKGKTVHYFNSNTDYWGNPIKGSSIISAPWTNSGWNNGKEIMTVYKDNTNTTLKKIEYNFIEDASRTSYMGAISRRKIFEPVLNDGTWNNFENLDAVYYKNISRFTYLKSQKITDYFNGIPLKTETEYFYNNPAHYQLNKQKNTSPDGTVNETSYQYAQEKANQLMISKNMIGIPLETSTTQTIGNTTKTLSRTESLYPKTTTEITNNNSSLVLPLSVLSYEVQNNTPSTEVTYDKYDNKGNLQQYTARNGISTTIIWGYNQTQPIAKIEGAKLSDIPQALIDSIVNASVNDGQLGTDASEQSLISALDVFRNNAALSAYQISTYSYDPLIGVKSITPPSGIREFYIYDTANRLKEVRENSPTGKILKEYKYNYKN</sequence>
<reference evidence="3" key="1">
    <citation type="submission" date="2018-11" db="EMBL/GenBank/DDBJ databases">
        <title>Proposal to divide the Flavobacteriaceae and reorganize its genera based on Amino Acid Identity values calculated from whole genome sequences.</title>
        <authorList>
            <person name="Nicholson A.C."/>
            <person name="Gulvik C.A."/>
            <person name="Whitney A.M."/>
            <person name="Humrighouse B.W."/>
            <person name="Bell M."/>
            <person name="Holmes B."/>
            <person name="Steigerwalt A.G."/>
            <person name="Villarma A."/>
            <person name="Sheth M."/>
            <person name="Batra D."/>
            <person name="Pryor J."/>
            <person name="Bernardet J.-F."/>
            <person name="Hugo C."/>
            <person name="Kampfer P."/>
            <person name="Newman J."/>
            <person name="McQuiston J.R."/>
        </authorList>
    </citation>
    <scope>NUCLEOTIDE SEQUENCE [LARGE SCALE GENOMIC DNA]</scope>
    <source>
        <strain evidence="3">G0188</strain>
    </source>
</reference>